<sequence length="152" mass="17919">MLKNRKCNHSDSDPGSETLSTTCQPIELLLHNNQFMLLTLLLHCTNLVIKTTDIVQVKYQQYYYICVYQVYNNIYNFINLKVNLHLRNAYSHGFQTRLKLSYVWQAPFPIDFFCICGFNVSRQITKEQLRQILCLLFHLESVSESRLYLAQA</sequence>
<dbReference type="AlphaFoldDB" id="A0AA86U154"/>
<accession>A0AA86U154</accession>
<dbReference type="EMBL" id="CATOUU010000380">
    <property type="protein sequence ID" value="CAI9927298.1"/>
    <property type="molecule type" value="Genomic_DNA"/>
</dbReference>
<reference evidence="2 3" key="2">
    <citation type="submission" date="2024-07" db="EMBL/GenBank/DDBJ databases">
        <authorList>
            <person name="Akdeniz Z."/>
        </authorList>
    </citation>
    <scope>NUCLEOTIDE SEQUENCE [LARGE SCALE GENOMIC DNA]</scope>
</reference>
<comment type="caution">
    <text evidence="1">The sequence shown here is derived from an EMBL/GenBank/DDBJ whole genome shotgun (WGS) entry which is preliminary data.</text>
</comment>
<evidence type="ECO:0000313" key="1">
    <source>
        <dbReference type="EMBL" id="CAI9927298.1"/>
    </source>
</evidence>
<name>A0AA86U154_9EUKA</name>
<dbReference type="Proteomes" id="UP001642409">
    <property type="component" value="Unassembled WGS sequence"/>
</dbReference>
<evidence type="ECO:0000313" key="3">
    <source>
        <dbReference type="Proteomes" id="UP001642409"/>
    </source>
</evidence>
<reference evidence="1" key="1">
    <citation type="submission" date="2023-06" db="EMBL/GenBank/DDBJ databases">
        <authorList>
            <person name="Kurt Z."/>
        </authorList>
    </citation>
    <scope>NUCLEOTIDE SEQUENCE</scope>
</reference>
<gene>
    <name evidence="1" type="ORF">HINF_LOCUS14943</name>
    <name evidence="2" type="ORF">HINF_LOCUS1855</name>
</gene>
<proteinExistence type="predicted"/>
<keyword evidence="3" id="KW-1185">Reference proteome</keyword>
<organism evidence="1">
    <name type="scientific">Hexamita inflata</name>
    <dbReference type="NCBI Taxonomy" id="28002"/>
    <lineage>
        <taxon>Eukaryota</taxon>
        <taxon>Metamonada</taxon>
        <taxon>Diplomonadida</taxon>
        <taxon>Hexamitidae</taxon>
        <taxon>Hexamitinae</taxon>
        <taxon>Hexamita</taxon>
    </lineage>
</organism>
<evidence type="ECO:0000313" key="2">
    <source>
        <dbReference type="EMBL" id="CAL5972338.1"/>
    </source>
</evidence>
<dbReference type="EMBL" id="CAXDID020000003">
    <property type="protein sequence ID" value="CAL5972338.1"/>
    <property type="molecule type" value="Genomic_DNA"/>
</dbReference>
<protein>
    <submittedName>
        <fullName evidence="2">Hypothetical_protein</fullName>
    </submittedName>
</protein>